<feature type="domain" description="EF-hand" evidence="11">
    <location>
        <begin position="693"/>
        <end position="728"/>
    </location>
</feature>
<feature type="domain" description="EF-hand" evidence="11">
    <location>
        <begin position="591"/>
        <end position="626"/>
    </location>
</feature>
<comment type="cofactor">
    <cofactor evidence="1">
        <name>Mg(2+)</name>
        <dbReference type="ChEBI" id="CHEBI:18420"/>
    </cofactor>
</comment>
<dbReference type="Gene3D" id="1.10.238.10">
    <property type="entry name" value="EF-hand"/>
    <property type="match status" value="2"/>
</dbReference>
<dbReference type="SMART" id="SM00054">
    <property type="entry name" value="EFh"/>
    <property type="match status" value="3"/>
</dbReference>
<dbReference type="Pfam" id="PF00069">
    <property type="entry name" value="Pkinase"/>
    <property type="match status" value="1"/>
</dbReference>
<proteinExistence type="inferred from homology"/>
<evidence type="ECO:0000256" key="5">
    <source>
        <dbReference type="ARBA" id="ARBA00022777"/>
    </source>
</evidence>
<dbReference type="InterPro" id="IPR000719">
    <property type="entry name" value="Prot_kinase_dom"/>
</dbReference>
<sequence>MSLASLRGSVRLEEPGVGQWRQSGSPQPAGPEGQRQLATVGPAQAPVARGSTSVFDCLDNTGGSYQVFHKQPVEMTTSLQAEPTGVWIQGRRNDPNQSLADAITSAPIAGARRAHRAPTARILVEHAPHADQDPLLDALQKSAEFEKETRSELRSSPRRSLTAPALSGPKATARAVTGRAPQQPLHGRALPRAADVAGGADLCIGGGAVGDATQGLRKEALARRGCIRGAGFTVADAHRAGARGHPPPAARAARRSPQPHTCHRRWPVRFGPPAGGCRRSCSRAACLRASRERPPPRSLPTPVNRAHFGWSVGARARSRTRNGRLPPTPYPHRARASTVTRTTISTISTIFDTCVHTSAHINSVQRCSARLPAVHRSFLTLLSCAPAFESDFYSYFEAAAVAAALPLGRTIPELGGRMLGIKGLASACAYKDAGAPPRVPGKLPGPPCIVEPRVGRMSQVLMKSYTSQCDLWSLGVIVFILLVGYMPFSGSSERVTIDAIKTGKYAVRKDRWSRVTPMGFDFVRNLLKVNPEERMTATSALAHPWLTTRSGLAERRSSVDESMADSLVAFANESRFRRACMQLMAWSLTAEERAEVREAFLEMDKDKTGTIKLWELKQVLLERFSMPEDESTKVFKALSSTTNDEEIHYSDFLAAMVAGRLRLHEELLDDVFRRFDTDGTGKISPENLKVVLGEKTPLDEFMREADTDQDGYISYAEFIAYLRTGKADSETDAQVHRLIDSELNKSLKSHEVHGRIRKRDRFKGFVKHVFRDVKGNVREFQSTLSGSSRTPG</sequence>
<evidence type="ECO:0000256" key="3">
    <source>
        <dbReference type="ARBA" id="ARBA00022679"/>
    </source>
</evidence>
<evidence type="ECO:0000256" key="9">
    <source>
        <dbReference type="SAM" id="MobiDB-lite"/>
    </source>
</evidence>
<dbReference type="InterPro" id="IPR002048">
    <property type="entry name" value="EF_hand_dom"/>
</dbReference>
<dbReference type="InterPro" id="IPR011009">
    <property type="entry name" value="Kinase-like_dom_sf"/>
</dbReference>
<feature type="region of interest" description="Disordered" evidence="9">
    <location>
        <begin position="1"/>
        <end position="42"/>
    </location>
</feature>
<dbReference type="PROSITE" id="PS50011">
    <property type="entry name" value="PROTEIN_KINASE_DOM"/>
    <property type="match status" value="1"/>
</dbReference>
<keyword evidence="3" id="KW-0808">Transferase</keyword>
<evidence type="ECO:0000256" key="2">
    <source>
        <dbReference type="ARBA" id="ARBA00022527"/>
    </source>
</evidence>
<dbReference type="InterPro" id="IPR011992">
    <property type="entry name" value="EF-hand-dom_pair"/>
</dbReference>
<evidence type="ECO:0000256" key="4">
    <source>
        <dbReference type="ARBA" id="ARBA00022741"/>
    </source>
</evidence>
<name>A0ABN9TMS9_9DINO</name>
<dbReference type="Proteomes" id="UP001189429">
    <property type="component" value="Unassembled WGS sequence"/>
</dbReference>
<dbReference type="PANTHER" id="PTHR24349">
    <property type="entry name" value="SERINE/THREONINE-PROTEIN KINASE"/>
    <property type="match status" value="1"/>
</dbReference>
<comment type="similarity">
    <text evidence="8">Belongs to the protein kinase superfamily. Ser/Thr protein kinase family. CDPK subfamily.</text>
</comment>
<dbReference type="PROSITE" id="PS50222">
    <property type="entry name" value="EF_HAND_2"/>
    <property type="match status" value="3"/>
</dbReference>
<comment type="caution">
    <text evidence="12">The sequence shown here is derived from an EMBL/GenBank/DDBJ whole genome shotgun (WGS) entry which is preliminary data.</text>
</comment>
<reference evidence="12" key="1">
    <citation type="submission" date="2023-10" db="EMBL/GenBank/DDBJ databases">
        <authorList>
            <person name="Chen Y."/>
            <person name="Shah S."/>
            <person name="Dougan E. K."/>
            <person name="Thang M."/>
            <person name="Chan C."/>
        </authorList>
    </citation>
    <scope>NUCLEOTIDE SEQUENCE [LARGE SCALE GENOMIC DNA]</scope>
</reference>
<dbReference type="Pfam" id="PF13499">
    <property type="entry name" value="EF-hand_7"/>
    <property type="match status" value="1"/>
</dbReference>
<dbReference type="InterPro" id="IPR018247">
    <property type="entry name" value="EF_Hand_1_Ca_BS"/>
</dbReference>
<keyword evidence="4" id="KW-0547">Nucleotide-binding</keyword>
<feature type="domain" description="EF-hand" evidence="11">
    <location>
        <begin position="663"/>
        <end position="692"/>
    </location>
</feature>
<keyword evidence="2" id="KW-0723">Serine/threonine-protein kinase</keyword>
<evidence type="ECO:0000256" key="1">
    <source>
        <dbReference type="ARBA" id="ARBA00001946"/>
    </source>
</evidence>
<dbReference type="EMBL" id="CAUYUJ010014860">
    <property type="protein sequence ID" value="CAK0846974.1"/>
    <property type="molecule type" value="Genomic_DNA"/>
</dbReference>
<feature type="compositionally biased region" description="Basic and acidic residues" evidence="9">
    <location>
        <begin position="144"/>
        <end position="155"/>
    </location>
</feature>
<feature type="region of interest" description="Disordered" evidence="9">
    <location>
        <begin position="239"/>
        <end position="267"/>
    </location>
</feature>
<dbReference type="CDD" id="cd00051">
    <property type="entry name" value="EFh"/>
    <property type="match status" value="1"/>
</dbReference>
<protein>
    <submittedName>
        <fullName evidence="12">Uncharacterized protein</fullName>
    </submittedName>
</protein>
<evidence type="ECO:0000313" key="13">
    <source>
        <dbReference type="Proteomes" id="UP001189429"/>
    </source>
</evidence>
<keyword evidence="6" id="KW-0106">Calcium</keyword>
<keyword evidence="7" id="KW-0067">ATP-binding</keyword>
<keyword evidence="13" id="KW-1185">Reference proteome</keyword>
<feature type="domain" description="Protein kinase" evidence="10">
    <location>
        <begin position="198"/>
        <end position="546"/>
    </location>
</feature>
<organism evidence="12 13">
    <name type="scientific">Prorocentrum cordatum</name>
    <dbReference type="NCBI Taxonomy" id="2364126"/>
    <lineage>
        <taxon>Eukaryota</taxon>
        <taxon>Sar</taxon>
        <taxon>Alveolata</taxon>
        <taxon>Dinophyceae</taxon>
        <taxon>Prorocentrales</taxon>
        <taxon>Prorocentraceae</taxon>
        <taxon>Prorocentrum</taxon>
    </lineage>
</organism>
<dbReference type="SMART" id="SM00220">
    <property type="entry name" value="S_TKc"/>
    <property type="match status" value="1"/>
</dbReference>
<accession>A0ABN9TMS9</accession>
<evidence type="ECO:0000256" key="6">
    <source>
        <dbReference type="ARBA" id="ARBA00022837"/>
    </source>
</evidence>
<dbReference type="Gene3D" id="1.10.510.10">
    <property type="entry name" value="Transferase(Phosphotransferase) domain 1"/>
    <property type="match status" value="1"/>
</dbReference>
<evidence type="ECO:0000256" key="7">
    <source>
        <dbReference type="ARBA" id="ARBA00022840"/>
    </source>
</evidence>
<evidence type="ECO:0000313" key="12">
    <source>
        <dbReference type="EMBL" id="CAK0846974.1"/>
    </source>
</evidence>
<dbReference type="SUPFAM" id="SSF47473">
    <property type="entry name" value="EF-hand"/>
    <property type="match status" value="1"/>
</dbReference>
<dbReference type="PROSITE" id="PS00018">
    <property type="entry name" value="EF_HAND_1"/>
    <property type="match status" value="1"/>
</dbReference>
<evidence type="ECO:0000259" key="11">
    <source>
        <dbReference type="PROSITE" id="PS50222"/>
    </source>
</evidence>
<feature type="region of interest" description="Disordered" evidence="9">
    <location>
        <begin position="144"/>
        <end position="187"/>
    </location>
</feature>
<evidence type="ECO:0000259" key="10">
    <source>
        <dbReference type="PROSITE" id="PS50011"/>
    </source>
</evidence>
<dbReference type="InterPro" id="IPR050205">
    <property type="entry name" value="CDPK_Ser/Thr_kinases"/>
</dbReference>
<evidence type="ECO:0000256" key="8">
    <source>
        <dbReference type="ARBA" id="ARBA00024334"/>
    </source>
</evidence>
<dbReference type="SUPFAM" id="SSF56112">
    <property type="entry name" value="Protein kinase-like (PK-like)"/>
    <property type="match status" value="1"/>
</dbReference>
<keyword evidence="5" id="KW-0418">Kinase</keyword>
<gene>
    <name evidence="12" type="ORF">PCOR1329_LOCUS40318</name>
</gene>